<gene>
    <name evidence="2" type="ORF">GA0070604_2874</name>
</gene>
<sequence>MGYALAVAWGQKTPTDGGGVRADELAGAPPRPRGLGMLTYSARAAG</sequence>
<dbReference type="EMBL" id="FMHY01000002">
    <property type="protein sequence ID" value="SCL53884.1"/>
    <property type="molecule type" value="Genomic_DNA"/>
</dbReference>
<dbReference type="Proteomes" id="UP000199696">
    <property type="component" value="Unassembled WGS sequence"/>
</dbReference>
<evidence type="ECO:0000313" key="3">
    <source>
        <dbReference type="Proteomes" id="UP000199696"/>
    </source>
</evidence>
<protein>
    <submittedName>
        <fullName evidence="2">Uncharacterized protein</fullName>
    </submittedName>
</protein>
<dbReference type="RefSeq" id="WP_167363465.1">
    <property type="nucleotide sequence ID" value="NZ_FMHY01000002.1"/>
</dbReference>
<name>A0A1C6UIV1_9ACTN</name>
<accession>A0A1C6UIV1</accession>
<keyword evidence="3" id="KW-1185">Reference proteome</keyword>
<evidence type="ECO:0000313" key="2">
    <source>
        <dbReference type="EMBL" id="SCL53884.1"/>
    </source>
</evidence>
<dbReference type="AlphaFoldDB" id="A0A1C6UIV1"/>
<evidence type="ECO:0000256" key="1">
    <source>
        <dbReference type="SAM" id="MobiDB-lite"/>
    </source>
</evidence>
<reference evidence="3" key="1">
    <citation type="submission" date="2016-06" db="EMBL/GenBank/DDBJ databases">
        <authorList>
            <person name="Varghese N."/>
            <person name="Submissions Spin"/>
        </authorList>
    </citation>
    <scope>NUCLEOTIDE SEQUENCE [LARGE SCALE GENOMIC DNA]</scope>
    <source>
        <strain evidence="3">DSM 44814</strain>
    </source>
</reference>
<proteinExistence type="predicted"/>
<organism evidence="2 3">
    <name type="scientific">Micromonospora eburnea</name>
    <dbReference type="NCBI Taxonomy" id="227316"/>
    <lineage>
        <taxon>Bacteria</taxon>
        <taxon>Bacillati</taxon>
        <taxon>Actinomycetota</taxon>
        <taxon>Actinomycetes</taxon>
        <taxon>Micromonosporales</taxon>
        <taxon>Micromonosporaceae</taxon>
        <taxon>Micromonospora</taxon>
    </lineage>
</organism>
<feature type="region of interest" description="Disordered" evidence="1">
    <location>
        <begin position="13"/>
        <end position="33"/>
    </location>
</feature>